<accession>A0A8A7KII7</accession>
<evidence type="ECO:0000259" key="6">
    <source>
        <dbReference type="Pfam" id="PF01628"/>
    </source>
</evidence>
<dbReference type="GO" id="GO:0045892">
    <property type="term" value="P:negative regulation of DNA-templated transcription"/>
    <property type="evidence" value="ECO:0007669"/>
    <property type="project" value="UniProtKB-UniRule"/>
</dbReference>
<dbReference type="InterPro" id="IPR036390">
    <property type="entry name" value="WH_DNA-bd_sf"/>
</dbReference>
<dbReference type="Gene3D" id="3.30.450.40">
    <property type="match status" value="1"/>
</dbReference>
<dbReference type="Pfam" id="PF01628">
    <property type="entry name" value="HrcA"/>
    <property type="match status" value="1"/>
</dbReference>
<dbReference type="InterPro" id="IPR036388">
    <property type="entry name" value="WH-like_DNA-bd_sf"/>
</dbReference>
<dbReference type="PANTHER" id="PTHR34824:SF1">
    <property type="entry name" value="HEAT-INDUCIBLE TRANSCRIPTION REPRESSOR HRCA"/>
    <property type="match status" value="1"/>
</dbReference>
<dbReference type="HAMAP" id="MF_00081">
    <property type="entry name" value="HrcA"/>
    <property type="match status" value="1"/>
</dbReference>
<dbReference type="NCBIfam" id="TIGR00331">
    <property type="entry name" value="hrcA"/>
    <property type="match status" value="1"/>
</dbReference>
<dbReference type="InterPro" id="IPR021153">
    <property type="entry name" value="HrcA_C"/>
</dbReference>
<keyword evidence="2 5" id="KW-0805">Transcription regulation</keyword>
<dbReference type="InterPro" id="IPR029016">
    <property type="entry name" value="GAF-like_dom_sf"/>
</dbReference>
<keyword evidence="8" id="KW-1185">Reference proteome</keyword>
<keyword evidence="4 5" id="KW-0804">Transcription</keyword>
<keyword evidence="3 5" id="KW-0346">Stress response</keyword>
<dbReference type="PIRSF" id="PIRSF005485">
    <property type="entry name" value="HrcA"/>
    <property type="match status" value="1"/>
</dbReference>
<dbReference type="Gene3D" id="1.10.10.10">
    <property type="entry name" value="Winged helix-like DNA-binding domain superfamily/Winged helix DNA-binding domain"/>
    <property type="match status" value="1"/>
</dbReference>
<keyword evidence="1 5" id="KW-0678">Repressor</keyword>
<protein>
    <recommendedName>
        <fullName evidence="5">Heat-inducible transcription repressor HrcA</fullName>
    </recommendedName>
</protein>
<evidence type="ECO:0000256" key="2">
    <source>
        <dbReference type="ARBA" id="ARBA00023015"/>
    </source>
</evidence>
<evidence type="ECO:0000256" key="5">
    <source>
        <dbReference type="HAMAP-Rule" id="MF_00081"/>
    </source>
</evidence>
<dbReference type="SUPFAM" id="SSF55781">
    <property type="entry name" value="GAF domain-like"/>
    <property type="match status" value="1"/>
</dbReference>
<dbReference type="RefSeq" id="WP_230869560.1">
    <property type="nucleotide sequence ID" value="NZ_CP046640.1"/>
</dbReference>
<dbReference type="GO" id="GO:0003677">
    <property type="term" value="F:DNA binding"/>
    <property type="evidence" value="ECO:0007669"/>
    <property type="project" value="InterPro"/>
</dbReference>
<name>A0A8A7KII7_9FIRM</name>
<dbReference type="InterPro" id="IPR002571">
    <property type="entry name" value="HrcA"/>
</dbReference>
<evidence type="ECO:0000256" key="3">
    <source>
        <dbReference type="ARBA" id="ARBA00023016"/>
    </source>
</evidence>
<organism evidence="7 8">
    <name type="scientific">Iocasia fonsfrigidae</name>
    <dbReference type="NCBI Taxonomy" id="2682810"/>
    <lineage>
        <taxon>Bacteria</taxon>
        <taxon>Bacillati</taxon>
        <taxon>Bacillota</taxon>
        <taxon>Clostridia</taxon>
        <taxon>Halanaerobiales</taxon>
        <taxon>Halanaerobiaceae</taxon>
        <taxon>Iocasia</taxon>
    </lineage>
</organism>
<dbReference type="AlphaFoldDB" id="A0A8A7KII7"/>
<dbReference type="SUPFAM" id="SSF46785">
    <property type="entry name" value="Winged helix' DNA-binding domain"/>
    <property type="match status" value="1"/>
</dbReference>
<dbReference type="KEGG" id="ifn:GM661_08160"/>
<dbReference type="PANTHER" id="PTHR34824">
    <property type="entry name" value="HEAT-INDUCIBLE TRANSCRIPTION REPRESSOR HRCA"/>
    <property type="match status" value="1"/>
</dbReference>
<reference evidence="7" key="1">
    <citation type="submission" date="2019-12" db="EMBL/GenBank/DDBJ databases">
        <authorList>
            <person name="zhang j."/>
            <person name="sun C.M."/>
        </authorList>
    </citation>
    <scope>NUCLEOTIDE SEQUENCE</scope>
    <source>
        <strain evidence="7">NS-1</strain>
    </source>
</reference>
<dbReference type="InterPro" id="IPR023120">
    <property type="entry name" value="WHTH_transcript_rep_HrcA_IDD"/>
</dbReference>
<evidence type="ECO:0000313" key="8">
    <source>
        <dbReference type="Proteomes" id="UP000665020"/>
    </source>
</evidence>
<dbReference type="Gene3D" id="3.30.390.60">
    <property type="entry name" value="Heat-inducible transcription repressor hrca homolog, domain 3"/>
    <property type="match status" value="1"/>
</dbReference>
<feature type="domain" description="Heat-inducible transcription repressor HrcA C-terminal" evidence="6">
    <location>
        <begin position="108"/>
        <end position="329"/>
    </location>
</feature>
<comment type="function">
    <text evidence="5">Negative regulator of class I heat shock genes (grpE-dnaK-dnaJ and groELS operons). Prevents heat-shock induction of these operons.</text>
</comment>
<evidence type="ECO:0000313" key="7">
    <source>
        <dbReference type="EMBL" id="QTL97954.1"/>
    </source>
</evidence>
<evidence type="ECO:0000256" key="1">
    <source>
        <dbReference type="ARBA" id="ARBA00022491"/>
    </source>
</evidence>
<proteinExistence type="inferred from homology"/>
<dbReference type="EMBL" id="CP046640">
    <property type="protein sequence ID" value="QTL97954.1"/>
    <property type="molecule type" value="Genomic_DNA"/>
</dbReference>
<gene>
    <name evidence="5 7" type="primary">hrcA</name>
    <name evidence="7" type="ORF">GM661_08160</name>
</gene>
<sequence length="348" mass="39884">MVEEVERRKKEILKAIIHEHIFTAEPVGSRTLAKSYELGVSSATIRNEMSDLEELGYLEQPYTSAGRIPSDKAYRFYVDTLINDRENLNLELIKLLNNFNYERQGIQQIMSNMAKMLSSVTRYTSVVSEPQMKKSRIKQIQLIPVEGKRILIVLITNTGIVHNKIVKLKQDLNPRQLGYLNEYLFNNLKDKRIKGINNLVLQELEKRLIKRLDLSQEIIELVYKGLEMVSKEDDFKIYLGGTSYILEQPEFNDLDNLKKVLNILDHEEMLKDLLVTIPNKELEVMIGHENKIEEMKKCSLVFASYTVGDMASGKIGVIGPTRMEYSRVIASVNTVAELMGKIISELSG</sequence>
<evidence type="ECO:0000256" key="4">
    <source>
        <dbReference type="ARBA" id="ARBA00023163"/>
    </source>
</evidence>
<dbReference type="Proteomes" id="UP000665020">
    <property type="component" value="Chromosome"/>
</dbReference>
<comment type="similarity">
    <text evidence="5">Belongs to the HrcA family.</text>
</comment>